<accession>A0A1G6BRK3</accession>
<sequence>MITIGFLESNSIAKGIEGADAMLKAAEVRLVTSRPSCPGKYHIMVSGEVSAVQSAMEAGKEVISDSLIDELVIPRVHPQVIEAINMSTMPETIKAVGVMEYFSVAAAVVGADAAVKAAGITLMEVRLGTGIGGKSFVTMTGDVSAVEAAVSAGIEEAVESGMLISKVVIPHPHKDLLETLL</sequence>
<evidence type="ECO:0000256" key="2">
    <source>
        <dbReference type="ARBA" id="ARBA00024446"/>
    </source>
</evidence>
<comment type="similarity">
    <text evidence="3">Belongs to the bacterial microcompartments protein family.</text>
</comment>
<dbReference type="InterPro" id="IPR011238">
    <property type="entry name" value="Micro_shell_prot_PduT"/>
</dbReference>
<dbReference type="AlphaFoldDB" id="A0A1G6BRK3"/>
<dbReference type="Gene3D" id="3.30.70.1710">
    <property type="match status" value="2"/>
</dbReference>
<proteinExistence type="inferred from homology"/>
<name>A0A1G6BRK3_EUBOX</name>
<dbReference type="InterPro" id="IPR037233">
    <property type="entry name" value="CcmK-like_sf"/>
</dbReference>
<dbReference type="RefSeq" id="WP_090173958.1">
    <property type="nucleotide sequence ID" value="NZ_FMXR01000012.1"/>
</dbReference>
<dbReference type="PANTHER" id="PTHR33941:SF11">
    <property type="entry name" value="BACTERIAL MICROCOMPARTMENT SHELL PROTEIN PDUJ"/>
    <property type="match status" value="1"/>
</dbReference>
<dbReference type="InterPro" id="IPR000249">
    <property type="entry name" value="BMC_dom"/>
</dbReference>
<evidence type="ECO:0000256" key="1">
    <source>
        <dbReference type="ARBA" id="ARBA00024322"/>
    </source>
</evidence>
<dbReference type="SMART" id="SM00877">
    <property type="entry name" value="BMC"/>
    <property type="match status" value="2"/>
</dbReference>
<dbReference type="InterPro" id="IPR050575">
    <property type="entry name" value="BMC_shell"/>
</dbReference>
<comment type="subcellular location">
    <subcellularLocation>
        <location evidence="1">Bacterial microcompartment</location>
    </subcellularLocation>
</comment>
<organism evidence="5 6">
    <name type="scientific">Eubacterium oxidoreducens</name>
    <dbReference type="NCBI Taxonomy" id="1732"/>
    <lineage>
        <taxon>Bacteria</taxon>
        <taxon>Bacillati</taxon>
        <taxon>Bacillota</taxon>
        <taxon>Clostridia</taxon>
        <taxon>Eubacteriales</taxon>
        <taxon>Eubacteriaceae</taxon>
        <taxon>Eubacterium</taxon>
    </lineage>
</organism>
<dbReference type="Pfam" id="PF00936">
    <property type="entry name" value="BMC"/>
    <property type="match status" value="2"/>
</dbReference>
<evidence type="ECO:0000313" key="6">
    <source>
        <dbReference type="Proteomes" id="UP000199228"/>
    </source>
</evidence>
<dbReference type="STRING" id="1732.SAMN02910417_01723"/>
<dbReference type="InterPro" id="IPR044872">
    <property type="entry name" value="CcmK/CsoS1_BMC"/>
</dbReference>
<dbReference type="GO" id="GO:0031469">
    <property type="term" value="C:bacterial microcompartment"/>
    <property type="evidence" value="ECO:0007669"/>
    <property type="project" value="UniProtKB-SubCell"/>
</dbReference>
<dbReference type="Proteomes" id="UP000199228">
    <property type="component" value="Unassembled WGS sequence"/>
</dbReference>
<feature type="domain" description="BMC" evidence="4">
    <location>
        <begin position="3"/>
        <end position="85"/>
    </location>
</feature>
<dbReference type="PANTHER" id="PTHR33941">
    <property type="entry name" value="PROPANEDIOL UTILIZATION PROTEIN PDUA"/>
    <property type="match status" value="1"/>
</dbReference>
<gene>
    <name evidence="5" type="ORF">SAMN02910417_01723</name>
</gene>
<dbReference type="CDD" id="cd07054">
    <property type="entry name" value="BMC_PduT_repeat2"/>
    <property type="match status" value="1"/>
</dbReference>
<evidence type="ECO:0000259" key="4">
    <source>
        <dbReference type="PROSITE" id="PS51930"/>
    </source>
</evidence>
<dbReference type="PROSITE" id="PS51930">
    <property type="entry name" value="BMC_2"/>
    <property type="match status" value="2"/>
</dbReference>
<dbReference type="EMBL" id="FMXR01000012">
    <property type="protein sequence ID" value="SDB23250.1"/>
    <property type="molecule type" value="Genomic_DNA"/>
</dbReference>
<evidence type="ECO:0000313" key="5">
    <source>
        <dbReference type="EMBL" id="SDB23250.1"/>
    </source>
</evidence>
<reference evidence="5 6" key="1">
    <citation type="submission" date="2016-10" db="EMBL/GenBank/DDBJ databases">
        <authorList>
            <person name="de Groot N.N."/>
        </authorList>
    </citation>
    <scope>NUCLEOTIDE SEQUENCE [LARGE SCALE GENOMIC DNA]</scope>
    <source>
        <strain evidence="5 6">DSM 3217</strain>
    </source>
</reference>
<feature type="domain" description="BMC" evidence="4">
    <location>
        <begin position="95"/>
        <end position="181"/>
    </location>
</feature>
<keyword evidence="6" id="KW-1185">Reference proteome</keyword>
<keyword evidence="2" id="KW-1283">Bacterial microcompartment</keyword>
<evidence type="ECO:0000256" key="3">
    <source>
        <dbReference type="PROSITE-ProRule" id="PRU01278"/>
    </source>
</evidence>
<dbReference type="SUPFAM" id="SSF143414">
    <property type="entry name" value="CcmK-like"/>
    <property type="match status" value="2"/>
</dbReference>
<dbReference type="OrthoDB" id="9791973at2"/>
<dbReference type="CDD" id="cd07053">
    <property type="entry name" value="BMC_PduT_repeat1"/>
    <property type="match status" value="1"/>
</dbReference>
<protein>
    <submittedName>
        <fullName evidence="5">Carboxysome shell and ethanolamine utilization microcompartment protein CcmL/EutN</fullName>
    </submittedName>
</protein>
<dbReference type="PIRSF" id="PIRSF034834">
    <property type="entry name" value="PduT"/>
    <property type="match status" value="1"/>
</dbReference>